<name>A0A9X8DMT6_APHAT</name>
<feature type="compositionally biased region" description="Acidic residues" evidence="15">
    <location>
        <begin position="853"/>
        <end position="862"/>
    </location>
</feature>
<dbReference type="EMBL" id="QUTI01041257">
    <property type="protein sequence ID" value="RLO00254.1"/>
    <property type="molecule type" value="Genomic_DNA"/>
</dbReference>
<evidence type="ECO:0000256" key="1">
    <source>
        <dbReference type="ARBA" id="ARBA00001946"/>
    </source>
</evidence>
<comment type="similarity">
    <text evidence="3">Belongs to the carbohydrate kinase PfkB family.</text>
</comment>
<keyword evidence="8" id="KW-0418">Kinase</keyword>
<dbReference type="CDD" id="cd00201">
    <property type="entry name" value="WW"/>
    <property type="match status" value="1"/>
</dbReference>
<evidence type="ECO:0000256" key="4">
    <source>
        <dbReference type="ARBA" id="ARBA00012119"/>
    </source>
</evidence>
<evidence type="ECO:0000256" key="5">
    <source>
        <dbReference type="ARBA" id="ARBA00022679"/>
    </source>
</evidence>
<protein>
    <recommendedName>
        <fullName evidence="12">Adenosine kinase</fullName>
        <ecNumber evidence="4">2.7.1.20</ecNumber>
    </recommendedName>
</protein>
<keyword evidence="6" id="KW-0660">Purine salvage</keyword>
<reference evidence="17 18" key="1">
    <citation type="journal article" date="2018" name="J. Invertebr. Pathol.">
        <title>New genotyping method for the causative agent of crayfish plague (Aphanomyces astaci) based on whole genome data.</title>
        <authorList>
            <person name="Minardi D."/>
            <person name="Studholme D.J."/>
            <person name="van der Giezen M."/>
            <person name="Pretto T."/>
            <person name="Oidtmann B."/>
        </authorList>
    </citation>
    <scope>NUCLEOTIDE SEQUENCE [LARGE SCALE GENOMIC DNA]</scope>
    <source>
        <strain evidence="17 18">KB13</strain>
    </source>
</reference>
<dbReference type="PROSITE" id="PS01159">
    <property type="entry name" value="WW_DOMAIN_1"/>
    <property type="match status" value="1"/>
</dbReference>
<dbReference type="PANTHER" id="PTHR45769:SF3">
    <property type="entry name" value="ADENOSINE KINASE"/>
    <property type="match status" value="1"/>
</dbReference>
<keyword evidence="9" id="KW-0067">ATP-binding</keyword>
<gene>
    <name evidence="17" type="ORF">DYB28_002788</name>
</gene>
<dbReference type="InterPro" id="IPR001202">
    <property type="entry name" value="WW_dom"/>
</dbReference>
<dbReference type="Pfam" id="PF00397">
    <property type="entry name" value="WW"/>
    <property type="match status" value="1"/>
</dbReference>
<dbReference type="PANTHER" id="PTHR45769">
    <property type="entry name" value="ADENOSINE KINASE"/>
    <property type="match status" value="1"/>
</dbReference>
<evidence type="ECO:0000256" key="11">
    <source>
        <dbReference type="ARBA" id="ARBA00051362"/>
    </source>
</evidence>
<dbReference type="GO" id="GO:0004001">
    <property type="term" value="F:adenosine kinase activity"/>
    <property type="evidence" value="ECO:0007669"/>
    <property type="project" value="UniProtKB-EC"/>
</dbReference>
<dbReference type="SUPFAM" id="SSF53613">
    <property type="entry name" value="Ribokinase-like"/>
    <property type="match status" value="1"/>
</dbReference>
<dbReference type="SUPFAM" id="SSF51045">
    <property type="entry name" value="WW domain"/>
    <property type="match status" value="1"/>
</dbReference>
<dbReference type="CDD" id="cd01168">
    <property type="entry name" value="adenosine_kinase"/>
    <property type="match status" value="1"/>
</dbReference>
<dbReference type="PROSITE" id="PS50020">
    <property type="entry name" value="WW_DOMAIN_2"/>
    <property type="match status" value="1"/>
</dbReference>
<feature type="region of interest" description="Disordered" evidence="15">
    <location>
        <begin position="805"/>
        <end position="883"/>
    </location>
</feature>
<dbReference type="SMART" id="SM00456">
    <property type="entry name" value="WW"/>
    <property type="match status" value="1"/>
</dbReference>
<evidence type="ECO:0000256" key="7">
    <source>
        <dbReference type="ARBA" id="ARBA00022741"/>
    </source>
</evidence>
<dbReference type="InterPro" id="IPR036020">
    <property type="entry name" value="WW_dom_sf"/>
</dbReference>
<accession>A0A9X8DMT6</accession>
<evidence type="ECO:0000313" key="18">
    <source>
        <dbReference type="Proteomes" id="UP000275652"/>
    </source>
</evidence>
<keyword evidence="14" id="KW-0175">Coiled coil</keyword>
<dbReference type="PROSITE" id="PS00584">
    <property type="entry name" value="PFKB_KINASES_2"/>
    <property type="match status" value="1"/>
</dbReference>
<dbReference type="PRINTS" id="PR00989">
    <property type="entry name" value="ADENOKINASE"/>
</dbReference>
<feature type="coiled-coil region" evidence="14">
    <location>
        <begin position="1266"/>
        <end position="1423"/>
    </location>
</feature>
<keyword evidence="10" id="KW-0460">Magnesium</keyword>
<dbReference type="Gene3D" id="3.30.1110.10">
    <property type="match status" value="1"/>
</dbReference>
<dbReference type="InterPro" id="IPR002173">
    <property type="entry name" value="Carboh/pur_kinase_PfkB_CS"/>
</dbReference>
<evidence type="ECO:0000256" key="12">
    <source>
        <dbReference type="ARBA" id="ARBA00068771"/>
    </source>
</evidence>
<feature type="region of interest" description="Disordered" evidence="15">
    <location>
        <begin position="1485"/>
        <end position="1512"/>
    </location>
</feature>
<feature type="domain" description="WW" evidence="16">
    <location>
        <begin position="733"/>
        <end position="767"/>
    </location>
</feature>
<comment type="caution">
    <text evidence="17">The sequence shown here is derived from an EMBL/GenBank/DDBJ whole genome shotgun (WGS) entry which is preliminary data.</text>
</comment>
<dbReference type="Pfam" id="PF00294">
    <property type="entry name" value="PfkB"/>
    <property type="match status" value="1"/>
</dbReference>
<evidence type="ECO:0000256" key="15">
    <source>
        <dbReference type="SAM" id="MobiDB-lite"/>
    </source>
</evidence>
<comment type="catalytic activity">
    <reaction evidence="11">
        <text>adenosine + ATP = AMP + ADP + H(+)</text>
        <dbReference type="Rhea" id="RHEA:20824"/>
        <dbReference type="ChEBI" id="CHEBI:15378"/>
        <dbReference type="ChEBI" id="CHEBI:16335"/>
        <dbReference type="ChEBI" id="CHEBI:30616"/>
        <dbReference type="ChEBI" id="CHEBI:456215"/>
        <dbReference type="ChEBI" id="CHEBI:456216"/>
        <dbReference type="EC" id="2.7.1.20"/>
    </reaction>
</comment>
<evidence type="ECO:0000256" key="9">
    <source>
        <dbReference type="ARBA" id="ARBA00022840"/>
    </source>
</evidence>
<feature type="active site" description="Proton acceptor" evidence="13">
    <location>
        <position position="297"/>
    </location>
</feature>
<organism evidence="17 18">
    <name type="scientific">Aphanomyces astaci</name>
    <name type="common">Crayfish plague agent</name>
    <dbReference type="NCBI Taxonomy" id="112090"/>
    <lineage>
        <taxon>Eukaryota</taxon>
        <taxon>Sar</taxon>
        <taxon>Stramenopiles</taxon>
        <taxon>Oomycota</taxon>
        <taxon>Saprolegniomycetes</taxon>
        <taxon>Saprolegniales</taxon>
        <taxon>Verrucalvaceae</taxon>
        <taxon>Aphanomyces</taxon>
    </lineage>
</organism>
<evidence type="ECO:0000256" key="13">
    <source>
        <dbReference type="PIRSR" id="PIRSR601805-1"/>
    </source>
</evidence>
<feature type="compositionally biased region" description="Basic residues" evidence="15">
    <location>
        <begin position="807"/>
        <end position="816"/>
    </location>
</feature>
<evidence type="ECO:0000313" key="17">
    <source>
        <dbReference type="EMBL" id="RLO00254.1"/>
    </source>
</evidence>
<proteinExistence type="inferred from homology"/>
<dbReference type="InterPro" id="IPR029056">
    <property type="entry name" value="Ribokinase-like"/>
</dbReference>
<evidence type="ECO:0000259" key="16">
    <source>
        <dbReference type="PROSITE" id="PS50020"/>
    </source>
</evidence>
<feature type="region of interest" description="Disordered" evidence="15">
    <location>
        <begin position="648"/>
        <end position="673"/>
    </location>
</feature>
<evidence type="ECO:0000256" key="14">
    <source>
        <dbReference type="SAM" id="Coils"/>
    </source>
</evidence>
<feature type="compositionally biased region" description="Basic and acidic residues" evidence="15">
    <location>
        <begin position="1485"/>
        <end position="1506"/>
    </location>
</feature>
<evidence type="ECO:0000256" key="10">
    <source>
        <dbReference type="ARBA" id="ARBA00022842"/>
    </source>
</evidence>
<feature type="non-terminal residue" evidence="17">
    <location>
        <position position="1"/>
    </location>
</feature>
<feature type="coiled-coil region" evidence="14">
    <location>
        <begin position="2224"/>
        <end position="2251"/>
    </location>
</feature>
<dbReference type="Proteomes" id="UP000275652">
    <property type="component" value="Unassembled WGS sequence"/>
</dbReference>
<feature type="compositionally biased region" description="Low complexity" evidence="15">
    <location>
        <begin position="2082"/>
        <end position="2099"/>
    </location>
</feature>
<dbReference type="Gene3D" id="1.20.5.340">
    <property type="match status" value="1"/>
</dbReference>
<dbReference type="EC" id="2.7.1.20" evidence="4"/>
<dbReference type="GO" id="GO:0006144">
    <property type="term" value="P:purine nucleobase metabolic process"/>
    <property type="evidence" value="ECO:0007669"/>
    <property type="project" value="TreeGrafter"/>
</dbReference>
<dbReference type="GO" id="GO:0005634">
    <property type="term" value="C:nucleus"/>
    <property type="evidence" value="ECO:0007669"/>
    <property type="project" value="TreeGrafter"/>
</dbReference>
<sequence>ILDHSIVGLGNPLLDISASVSDEFLAKYKLKMDNAILAGDEHLPMYDEITKDFQAEFIAGGATQNSIRVAQWMLKSHSAKATSFFGCVGKDAYGKVLRDCAEKDGVNVHYMEHHEVSTGTCAVCLNKEGERSLVANLSAANKFELAHLDDERSKDIINKAKFFYSAGFHLTVCPDAIMKLAEHATFSNKVFLLNLSAPFITQFFKDPLLAAMHHADFVFGNEAEATEFGNAHGWGDDLAIVALRLSQLPKASGARCRTVIFTQGAKPTIVVHNGELKLIEVPTLDQSEIVDTNGAGDAFVGGFISQLARDKSIQKSVEAGHWAAQVLSVIMSSGYKGFKSWGGQECPSLKPGESYDARATKFSQMGSNIVQNQATNTAIRIVNPSFEAVTRSHFGHVTKHDYENPARPASRGREIANSRTFLGQTLYQNDFLNFQDEGRRIAALPAAVYAASFDQLATVPNQDPTPSDSDLFKLKRLARDDVKTLLRQVYGKPPTSRILEIYAHMFDACPDGFISWDVFQEAVARLASFLLHQTIKISGQAGWFDFVAAKQMLPGGTPASSHQLDFGTYGSEPLVRPYIGRTNGMASTTTDLFDGTTKATFHIPRYQGFIPQTKYNPTAVAQGDGEQTRGTEEDLRLYHLNNLPGYTGHKPVDSKNVRGEAKSGTDSRTTNGFVYKPHNLMDGGQGDSIVLEEEIDPNYEPTEDEVIEYAKWLGMDLDAERELFWIAREGLKAPLPENWKPCKTTDTGEIYYFNFASGASTWDHPCDEYYRKLYDDHKKKTIQGKKFQDTDDKKKKEKDDIAEILGKKPKKAPKKAPKVETLGAVKSGMDKKPLGAIGKRPSAMRAQEGKSDNDDDDDEEEGKAEPPPIKALPSRKPLGKKDVKVDDDNAIVAAKVQELEAKLQLLEDEHNSQVASLQAKVSAKESQLKQQKTELDDEAAAIEKKLQKLHKDHADEVENVKELDKKLSKRRKDLEAEHREALDNADSKFMEKKRELTRKQDKELKDMDEKHKEALEGMDAAHEKALQRQEAQRQKEEMQAEHREKEESNRVDKLNTELDTLKAEVAQYKRQVNVLEGKLQDATASNHPPELVSDLETSIDELKAQVEALTAQLKQKDKAEAALEDKLKRQAEAFEESRVRESTAVAASSPNKELEGLEEQVKAMTKQLAEAHLNVANAEAQTKDWQGKHAKMTEHLTAWESKHNDLLTKVHGAEAAHASTIAGWEQKVHDLTSATTHNPKESADVNEWREKFQALVIKHEAADAECTAAKSTCTDLKQQVAKLEQLQRDATLKYEAACAEKNQVIDGASLADSKLAELERMIESLTASKRTLVEQLEDAKAAHQTAQERTAQELREAKADGQSWQRQYDKLMDTTNQDQAVKDQLQQWQAKYDELQQTHEDAVVSSRAQIDALECKIKGLERDNVAVVDSWKKKMADAEIDWQRQLTSAKSTIGDLQAKWTSMQSQESSTSGLVASLQEQLDQAYRRAQESQDAMDEHERGHKRTLETQQSQWKQQLDDVQATHALVLQGLKSEAMAAEAAKRKADDQRATLERKLKLKENEVASVAAQMQAQHTSTHESTTSMWEWEKEKLTSQLKLVEGERTEAESRLDALRMEHDALLDTHHRVVLDKDVAEKKVKQVEVDKEQLAQKLKGVEKEVDIVQAKWRALTTETTDLKSALSKVKLGLQTAEVQYEKATEECAGLEALLKQVRDTSDKHQADARALQLQLDDALFQKQRVEHDQLALHHEVDRLKEQIALRSSSSSLTSSAEKQDSLRQQVEQLTADARAANDKVRQLQGKAQEFETKFKQSQEMHDRHVSTWQAEKQSLVDKLDKVKGQQQQLDRQLRTTTHDKDDVEATRDRVQVELADLEKRWKLQGEALAAAQTKLTENVHHIDELEGQKRAMTYELQAATGKLKRLELDCDRTKAELATRSQEKDAIETKWRLDVVQFEAKLKSVRQDQSDLVNKRLVDEESKREEATLQWKRDADDKKKEWNARLSQLEMDKATAQTQLVQTTTELAVLQKDKEHWTTLKQKLEAQVKSITEAADKDRQDWHDQLDQAKTKLKSALAEKDALMLSVASSSTRSNNNNLSMQQQQDLPPTAYDNGPTHLKLQMAQVNKTELETHLHDVTMQCETWRRKAALLDSRSRDLALEIEALHVENAALRASSQRMHTSALESLTTVERLNYEHKKRMVRSEYMAQLREFTEREELAFARQKARVRASCERQLDELVGDFDKQKNQRMNQEERDFQSALHHCQSENQIKLSQVLKEHRVRAIS</sequence>
<dbReference type="Gene3D" id="3.40.1190.20">
    <property type="match status" value="1"/>
</dbReference>
<evidence type="ECO:0000256" key="6">
    <source>
        <dbReference type="ARBA" id="ARBA00022726"/>
    </source>
</evidence>
<feature type="region of interest" description="Disordered" evidence="15">
    <location>
        <begin position="2082"/>
        <end position="2109"/>
    </location>
</feature>
<dbReference type="GO" id="GO:0005829">
    <property type="term" value="C:cytosol"/>
    <property type="evidence" value="ECO:0007669"/>
    <property type="project" value="TreeGrafter"/>
</dbReference>
<keyword evidence="5" id="KW-0808">Transferase</keyword>
<feature type="coiled-coil region" evidence="14">
    <location>
        <begin position="1766"/>
        <end position="1937"/>
    </location>
</feature>
<dbReference type="GO" id="GO:0005524">
    <property type="term" value="F:ATP binding"/>
    <property type="evidence" value="ECO:0007669"/>
    <property type="project" value="UniProtKB-KW"/>
</dbReference>
<evidence type="ECO:0000256" key="2">
    <source>
        <dbReference type="ARBA" id="ARBA00004801"/>
    </source>
</evidence>
<dbReference type="InterPro" id="IPR001805">
    <property type="entry name" value="Adenokinase"/>
</dbReference>
<comment type="cofactor">
    <cofactor evidence="1">
        <name>Mg(2+)</name>
        <dbReference type="ChEBI" id="CHEBI:18420"/>
    </cofactor>
</comment>
<dbReference type="GO" id="GO:0006166">
    <property type="term" value="P:purine ribonucleoside salvage"/>
    <property type="evidence" value="ECO:0007669"/>
    <property type="project" value="UniProtKB-KW"/>
</dbReference>
<feature type="region of interest" description="Disordered" evidence="15">
    <location>
        <begin position="960"/>
        <end position="1055"/>
    </location>
</feature>
<dbReference type="Gene3D" id="3.30.1470.10">
    <property type="entry name" value="Photosystem I PsaD, reaction center subunit II"/>
    <property type="match status" value="1"/>
</dbReference>
<evidence type="ECO:0000256" key="8">
    <source>
        <dbReference type="ARBA" id="ARBA00022777"/>
    </source>
</evidence>
<feature type="coiled-coil region" evidence="14">
    <location>
        <begin position="1986"/>
        <end position="2080"/>
    </location>
</feature>
<keyword evidence="7" id="KW-0547">Nucleotide-binding</keyword>
<feature type="compositionally biased region" description="Basic and acidic residues" evidence="15">
    <location>
        <begin position="650"/>
        <end position="665"/>
    </location>
</feature>
<dbReference type="InterPro" id="IPR011611">
    <property type="entry name" value="PfkB_dom"/>
</dbReference>
<dbReference type="FunFam" id="3.40.1190.20:FF:000076">
    <property type="entry name" value="Adenosine kinase"/>
    <property type="match status" value="1"/>
</dbReference>
<comment type="pathway">
    <text evidence="2">Purine metabolism; AMP biosynthesis via salvage pathway; AMP from adenosine: step 1/1.</text>
</comment>
<evidence type="ECO:0000256" key="3">
    <source>
        <dbReference type="ARBA" id="ARBA00010688"/>
    </source>
</evidence>